<comment type="caution">
    <text evidence="1">The sequence shown here is derived from an EMBL/GenBank/DDBJ whole genome shotgun (WGS) entry which is preliminary data.</text>
</comment>
<dbReference type="SUPFAM" id="SSF117281">
    <property type="entry name" value="Kelch motif"/>
    <property type="match status" value="1"/>
</dbReference>
<sequence length="625" mass="70200">MGACCGSGKKIYINHKGATRQLKESTDMSTILSEVKSFYPELNDSNFYLTINGVKLASENQLAQALRKKSTLTLAVVVKEEVKISSTMSIYPLSQTTCSFSLDSNKFTALLLTPKYVLVPKIAISNNNDLEKVKIQLYDYKKTLSLKEGTYIDLKKIPFVILELNITRDIKSELKKRSFCALDISDQNYPGDKCIALFFSQQKPTLSEERIEILAVNKNVFSISKTLPFSSLGGGVCGTSGKLKGIIAGAESGKCLAISITSIIDALQAISQDESTVEYKLWKSVMKIYELTFPPPITPNEQIYVKKDSIEEIEADEIIFEVKREGIYNKQMKEGSEEQASNLEVEVNIPMHPAIQVEEEEEEEEPALQIPYKEITAYINPLTSQMITYHPNEYSVTYHDLKADLYNDFTIVPSEQGLYIISEDKAWLWETNKLTPLNELQVVHKKHAAAIYKNMLIVISGKNTSKVEGFNLISKTNWMFLEDLNKPRESAVALSMEDGLYLYGGIKHEKTCNSVLRYNFRWEKIGWKLPERLSQFGVLKADSGIIVFGGYTADGAENTMAWEVENGESREIGEPPVRGSFYGHHAGRFGALYVTSTINGRLLSFNAKNKKFYLLSIGNNEGFAI</sequence>
<keyword evidence="2" id="KW-1185">Reference proteome</keyword>
<dbReference type="EMBL" id="CAJZBQ010000022">
    <property type="protein sequence ID" value="CAG9319245.1"/>
    <property type="molecule type" value="Genomic_DNA"/>
</dbReference>
<dbReference type="Proteomes" id="UP001162131">
    <property type="component" value="Unassembled WGS sequence"/>
</dbReference>
<evidence type="ECO:0000313" key="2">
    <source>
        <dbReference type="Proteomes" id="UP001162131"/>
    </source>
</evidence>
<evidence type="ECO:0000313" key="1">
    <source>
        <dbReference type="EMBL" id="CAG9319245.1"/>
    </source>
</evidence>
<dbReference type="InterPro" id="IPR015915">
    <property type="entry name" value="Kelch-typ_b-propeller"/>
</dbReference>
<dbReference type="AlphaFoldDB" id="A0AAU9J0H8"/>
<dbReference type="Gene3D" id="2.120.10.80">
    <property type="entry name" value="Kelch-type beta propeller"/>
    <property type="match status" value="1"/>
</dbReference>
<protein>
    <submittedName>
        <fullName evidence="1">Uncharacterized protein</fullName>
    </submittedName>
</protein>
<proteinExistence type="predicted"/>
<name>A0AAU9J0H8_9CILI</name>
<reference evidence="1" key="1">
    <citation type="submission" date="2021-09" db="EMBL/GenBank/DDBJ databases">
        <authorList>
            <consortium name="AG Swart"/>
            <person name="Singh M."/>
            <person name="Singh A."/>
            <person name="Seah K."/>
            <person name="Emmerich C."/>
        </authorList>
    </citation>
    <scope>NUCLEOTIDE SEQUENCE</scope>
    <source>
        <strain evidence="1">ATCC30299</strain>
    </source>
</reference>
<accession>A0AAU9J0H8</accession>
<gene>
    <name evidence="1" type="ORF">BSTOLATCC_MIC23453</name>
</gene>
<organism evidence="1 2">
    <name type="scientific">Blepharisma stoltei</name>
    <dbReference type="NCBI Taxonomy" id="1481888"/>
    <lineage>
        <taxon>Eukaryota</taxon>
        <taxon>Sar</taxon>
        <taxon>Alveolata</taxon>
        <taxon>Ciliophora</taxon>
        <taxon>Postciliodesmatophora</taxon>
        <taxon>Heterotrichea</taxon>
        <taxon>Heterotrichida</taxon>
        <taxon>Blepharismidae</taxon>
        <taxon>Blepharisma</taxon>
    </lineage>
</organism>